<dbReference type="EMBL" id="JBHLWN010000067">
    <property type="protein sequence ID" value="MFC0214008.1"/>
    <property type="molecule type" value="Genomic_DNA"/>
</dbReference>
<dbReference type="InterPro" id="IPR011992">
    <property type="entry name" value="EF-hand-dom_pair"/>
</dbReference>
<organism evidence="3 4">
    <name type="scientific">Paenibacillus chartarius</name>
    <dbReference type="NCBI Taxonomy" id="747481"/>
    <lineage>
        <taxon>Bacteria</taxon>
        <taxon>Bacillati</taxon>
        <taxon>Bacillota</taxon>
        <taxon>Bacilli</taxon>
        <taxon>Bacillales</taxon>
        <taxon>Paenibacillaceae</taxon>
        <taxon>Paenibacillus</taxon>
    </lineage>
</organism>
<dbReference type="PROSITE" id="PS50222">
    <property type="entry name" value="EF_HAND_2"/>
    <property type="match status" value="1"/>
</dbReference>
<reference evidence="3 4" key="1">
    <citation type="submission" date="2024-09" db="EMBL/GenBank/DDBJ databases">
        <authorList>
            <person name="Sun Q."/>
            <person name="Mori K."/>
        </authorList>
    </citation>
    <scope>NUCLEOTIDE SEQUENCE [LARGE SCALE GENOMIC DNA]</scope>
    <source>
        <strain evidence="3 4">CCM 7759</strain>
    </source>
</reference>
<keyword evidence="1" id="KW-0812">Transmembrane</keyword>
<feature type="transmembrane region" description="Helical" evidence="1">
    <location>
        <begin position="240"/>
        <end position="256"/>
    </location>
</feature>
<feature type="transmembrane region" description="Helical" evidence="1">
    <location>
        <begin position="378"/>
        <end position="396"/>
    </location>
</feature>
<evidence type="ECO:0000313" key="4">
    <source>
        <dbReference type="Proteomes" id="UP001589776"/>
    </source>
</evidence>
<accession>A0ABV6DN34</accession>
<keyword evidence="1" id="KW-1133">Transmembrane helix</keyword>
<feature type="transmembrane region" description="Helical" evidence="1">
    <location>
        <begin position="354"/>
        <end position="371"/>
    </location>
</feature>
<gene>
    <name evidence="3" type="ORF">ACFFK0_16380</name>
</gene>
<dbReference type="InterPro" id="IPR002048">
    <property type="entry name" value="EF_hand_dom"/>
</dbReference>
<comment type="caution">
    <text evidence="3">The sequence shown here is derived from an EMBL/GenBank/DDBJ whole genome shotgun (WGS) entry which is preliminary data.</text>
</comment>
<proteinExistence type="predicted"/>
<dbReference type="Proteomes" id="UP001589776">
    <property type="component" value="Unassembled WGS sequence"/>
</dbReference>
<sequence length="401" mass="42575">MTYIARQGPRRLGGLRHAAAVLAILCMMLAAGGTASAHFSSTGYSDLTVGEKSLQYKLYLLEKELLEALPIIDRNGDGKLSEQELKGAAEPLNELVNDRLVVTGNGKVADGELAAAMHAEKAKMTMIELDIRYAFSVPVQRYMVQYNMYDGTNADHRSFATIRIGEQTIVQVINSSNNIIQIEGVKGGAAASSGTGAGAGQAAEASSGPTPAAAADAPWTVIFREYAVMGMKHIWSGPDHMLFVVGLLLAAGAIGWPTLKLVTAFTVGHSITLVLSALNLASMSPVLVEPLIALSIIYIAVERWIVKEPAGNRQLGVTAAFGMVHGFGFAEILHGTMAGGIALPLFSFNLGVELGQIAVLLVAIPILLGLRRITMRPAWTYAASGIIGAMGLYWLVERVIF</sequence>
<name>A0ABV6DN34_9BACL</name>
<feature type="transmembrane region" description="Helical" evidence="1">
    <location>
        <begin position="287"/>
        <end position="306"/>
    </location>
</feature>
<keyword evidence="1" id="KW-0472">Membrane</keyword>
<feature type="transmembrane region" description="Helical" evidence="1">
    <location>
        <begin position="327"/>
        <end position="348"/>
    </location>
</feature>
<dbReference type="InterPro" id="IPR018247">
    <property type="entry name" value="EF_Hand_1_Ca_BS"/>
</dbReference>
<protein>
    <submittedName>
        <fullName evidence="3">HupE/UreJ family protein</fullName>
    </submittedName>
</protein>
<dbReference type="Pfam" id="PF13795">
    <property type="entry name" value="HupE_UreJ_2"/>
    <property type="match status" value="1"/>
</dbReference>
<evidence type="ECO:0000256" key="1">
    <source>
        <dbReference type="SAM" id="Phobius"/>
    </source>
</evidence>
<dbReference type="SUPFAM" id="SSF47473">
    <property type="entry name" value="EF-hand"/>
    <property type="match status" value="1"/>
</dbReference>
<evidence type="ECO:0000259" key="2">
    <source>
        <dbReference type="PROSITE" id="PS50222"/>
    </source>
</evidence>
<keyword evidence="4" id="KW-1185">Reference proteome</keyword>
<dbReference type="InterPro" id="IPR032809">
    <property type="entry name" value="Put_HupE_UreJ"/>
</dbReference>
<dbReference type="PROSITE" id="PS00018">
    <property type="entry name" value="EF_HAND_1"/>
    <property type="match status" value="1"/>
</dbReference>
<dbReference type="RefSeq" id="WP_377471341.1">
    <property type="nucleotide sequence ID" value="NZ_JBHLWN010000067.1"/>
</dbReference>
<feature type="domain" description="EF-hand" evidence="2">
    <location>
        <begin position="60"/>
        <end position="95"/>
    </location>
</feature>
<evidence type="ECO:0000313" key="3">
    <source>
        <dbReference type="EMBL" id="MFC0214008.1"/>
    </source>
</evidence>